<evidence type="ECO:0000256" key="1">
    <source>
        <dbReference type="SAM" id="Coils"/>
    </source>
</evidence>
<proteinExistence type="predicted"/>
<evidence type="ECO:0000313" key="4">
    <source>
        <dbReference type="Proteomes" id="UP000237153"/>
    </source>
</evidence>
<dbReference type="AlphaFoldDB" id="A0A2J6N9W6"/>
<feature type="coiled-coil region" evidence="1">
    <location>
        <begin position="478"/>
        <end position="505"/>
    </location>
</feature>
<reference evidence="2" key="2">
    <citation type="journal article" date="2020" name="mSystems">
        <title>Genome- and Community-Level Interaction Insights into Carbon Utilization and Element Cycling Functions of Hydrothermarchaeota in Hydrothermal Sediment.</title>
        <authorList>
            <person name="Zhou Z."/>
            <person name="Liu Y."/>
            <person name="Xu W."/>
            <person name="Pan J."/>
            <person name="Luo Z.H."/>
            <person name="Li M."/>
        </authorList>
    </citation>
    <scope>NUCLEOTIDE SEQUENCE [LARGE SCALE GENOMIC DNA]</scope>
    <source>
        <strain evidence="2">SpSt-1261</strain>
    </source>
</reference>
<protein>
    <submittedName>
        <fullName evidence="3">Uncharacterized protein</fullName>
    </submittedName>
</protein>
<evidence type="ECO:0000313" key="2">
    <source>
        <dbReference type="EMBL" id="HEW64203.1"/>
    </source>
</evidence>
<accession>A0A2J6N9W6</accession>
<dbReference type="Proteomes" id="UP000886076">
    <property type="component" value="Unassembled WGS sequence"/>
</dbReference>
<keyword evidence="1" id="KW-0175">Coiled coil</keyword>
<dbReference type="EMBL" id="DSFH01000054">
    <property type="protein sequence ID" value="HEW64203.1"/>
    <property type="molecule type" value="Genomic_DNA"/>
</dbReference>
<dbReference type="Proteomes" id="UP000237153">
    <property type="component" value="Unassembled WGS sequence"/>
</dbReference>
<dbReference type="RefSeq" id="WP_272985516.1">
    <property type="nucleotide sequence ID" value="NZ_DSFH01000054.1"/>
</dbReference>
<evidence type="ECO:0000313" key="3">
    <source>
        <dbReference type="EMBL" id="PMB75749.1"/>
    </source>
</evidence>
<dbReference type="EMBL" id="PNIM01000007">
    <property type="protein sequence ID" value="PMB75749.1"/>
    <property type="molecule type" value="Genomic_DNA"/>
</dbReference>
<organism evidence="3 4">
    <name type="scientific">Fervidicoccus fontis</name>
    <dbReference type="NCBI Taxonomy" id="683846"/>
    <lineage>
        <taxon>Archaea</taxon>
        <taxon>Thermoproteota</taxon>
        <taxon>Thermoprotei</taxon>
        <taxon>Fervidicoccales</taxon>
        <taxon>Fervidicoccaceae</taxon>
        <taxon>Fervidicoccus</taxon>
    </lineage>
</organism>
<sequence>MKKLSMFLMLIIFITSLSPIAESIPRQVDPATISEDSNVLDLLNAYSIISNSIGSLDFSSAEQNLTYILQSSFPSTYMYIFQRGNELLSNILDSLNLTKLMISNATVLIQNNRFSDADNLLGQALFTLANANATYIQLLELYSSLPISSSRVTNTFNGIGSAINLLFEKILTLKEEIENRQNLIPTKISINVSPLNVNWGEKVSIQGSLTEESGNPLSDREVLIHIGAKIYTIYTNSSGQYNLDEKITSYQPCVQIYSEFIPSGNDKYIYAYSSSQIYNVTVSYIVPEVSITLNSTYVTPGSTIELDVKSNYILEFNLTSNLWNLTFTNEKESRILLEVPATAKEGIYNLIVNSLPNGELAPTSWSTNLTVYKESLQLNISIPKQIFSGKTYEIRINSTIPFDIYVVASPGINAIVQGNSIILRIPLSYINSKVVVNIIVDPENPSYKEVYLEESIPSYNSLAIFSTLAGAFAVAIPLARSTSSVRKAENKKEKAEESSSGTNLRNKGIVGEFFEALEMISKVKMEGWMTLREYLSAIKERIDEKTYLLVEELIFKIEKVIYGGVKYTQLKEEVSIKVKALIELLRKKK</sequence>
<name>A0A2J6N9W6_9CREN</name>
<comment type="caution">
    <text evidence="3">The sequence shown here is derived from an EMBL/GenBank/DDBJ whole genome shotgun (WGS) entry which is preliminary data.</text>
</comment>
<gene>
    <name evidence="3" type="ORF">C0188_02035</name>
    <name evidence="2" type="ORF">ENO39_04005</name>
</gene>
<reference evidence="3 4" key="1">
    <citation type="submission" date="2018-01" db="EMBL/GenBank/DDBJ databases">
        <title>Metagenomic assembled genomes from two thermal pools in the Uzon Caldera, Kamchatka, Russia.</title>
        <authorList>
            <person name="Wilkins L."/>
            <person name="Ettinger C."/>
        </authorList>
    </citation>
    <scope>NUCLEOTIDE SEQUENCE [LARGE SCALE GENOMIC DNA]</scope>
    <source>
        <strain evidence="3">ZAV-06</strain>
    </source>
</reference>